<name>A0A1Q3EIL7_LENED</name>
<sequence length="178" mass="19940">MISLHHILPTLIFPLQLIQHESDEIHTTSSLRQVRSGHLQSERIIDGINFVGLIHLALVRFSSYSWSIFVDKFTNETLTQPTRSSLLAHEILRTIPKILSQIMISRLFALLYMWTILLTSCASPLPAGMEGIRASQYYRRAHDTIVVDLTVAIVDRGTDVEHWGLVLGAGALNSVRAG</sequence>
<accession>A0A1Q3EIL7</accession>
<evidence type="ECO:0000313" key="2">
    <source>
        <dbReference type="Proteomes" id="UP000188533"/>
    </source>
</evidence>
<gene>
    <name evidence="1" type="ORF">LENED_008971</name>
</gene>
<dbReference type="AlphaFoldDB" id="A0A1Q3EIL7"/>
<reference evidence="1 2" key="1">
    <citation type="submission" date="2016-08" db="EMBL/GenBank/DDBJ databases">
        <authorList>
            <consortium name="Lentinula edodes genome sequencing consortium"/>
            <person name="Sakamoto Y."/>
            <person name="Nakade K."/>
            <person name="Sato S."/>
            <person name="Yoshida Y."/>
            <person name="Miyazaki K."/>
            <person name="Natsume S."/>
            <person name="Konno N."/>
        </authorList>
    </citation>
    <scope>NUCLEOTIDE SEQUENCE [LARGE SCALE GENOMIC DNA]</scope>
    <source>
        <strain evidence="1 2">NBRC 111202</strain>
    </source>
</reference>
<dbReference type="EMBL" id="BDGU01000388">
    <property type="protein sequence ID" value="GAW07009.1"/>
    <property type="molecule type" value="Genomic_DNA"/>
</dbReference>
<proteinExistence type="predicted"/>
<reference evidence="1 2" key="2">
    <citation type="submission" date="2017-02" db="EMBL/GenBank/DDBJ databases">
        <title>A genome survey and senescence transcriptome analysis in Lentinula edodes.</title>
        <authorList>
            <person name="Sakamoto Y."/>
            <person name="Nakade K."/>
            <person name="Sato S."/>
            <person name="Yoshida Y."/>
            <person name="Miyazaki K."/>
            <person name="Natsume S."/>
            <person name="Konno N."/>
        </authorList>
    </citation>
    <scope>NUCLEOTIDE SEQUENCE [LARGE SCALE GENOMIC DNA]</scope>
    <source>
        <strain evidence="1 2">NBRC 111202</strain>
    </source>
</reference>
<protein>
    <submittedName>
        <fullName evidence="1">Uncharacterized protein</fullName>
    </submittedName>
</protein>
<keyword evidence="2" id="KW-1185">Reference proteome</keyword>
<evidence type="ECO:0000313" key="1">
    <source>
        <dbReference type="EMBL" id="GAW07009.1"/>
    </source>
</evidence>
<dbReference type="Proteomes" id="UP000188533">
    <property type="component" value="Unassembled WGS sequence"/>
</dbReference>
<organism evidence="1 2">
    <name type="scientific">Lentinula edodes</name>
    <name type="common">Shiitake mushroom</name>
    <name type="synonym">Lentinus edodes</name>
    <dbReference type="NCBI Taxonomy" id="5353"/>
    <lineage>
        <taxon>Eukaryota</taxon>
        <taxon>Fungi</taxon>
        <taxon>Dikarya</taxon>
        <taxon>Basidiomycota</taxon>
        <taxon>Agaricomycotina</taxon>
        <taxon>Agaricomycetes</taxon>
        <taxon>Agaricomycetidae</taxon>
        <taxon>Agaricales</taxon>
        <taxon>Marasmiineae</taxon>
        <taxon>Omphalotaceae</taxon>
        <taxon>Lentinula</taxon>
    </lineage>
</organism>
<comment type="caution">
    <text evidence="1">The sequence shown here is derived from an EMBL/GenBank/DDBJ whole genome shotgun (WGS) entry which is preliminary data.</text>
</comment>